<dbReference type="InterPro" id="IPR005094">
    <property type="entry name" value="Endonuclease_MobA/VirD2"/>
</dbReference>
<proteinExistence type="predicted"/>
<dbReference type="Pfam" id="PF03432">
    <property type="entry name" value="Relaxase"/>
    <property type="match status" value="1"/>
</dbReference>
<evidence type="ECO:0000256" key="1">
    <source>
        <dbReference type="SAM" id="MobiDB-lite"/>
    </source>
</evidence>
<feature type="compositionally biased region" description="Basic residues" evidence="1">
    <location>
        <begin position="289"/>
        <end position="304"/>
    </location>
</feature>
<dbReference type="Proteomes" id="UP000032544">
    <property type="component" value="Unassembled WGS sequence"/>
</dbReference>
<dbReference type="EMBL" id="JRHC01000009">
    <property type="protein sequence ID" value="KJF41743.1"/>
    <property type="molecule type" value="Genomic_DNA"/>
</dbReference>
<gene>
    <name evidence="3" type="ORF">LH29_23725</name>
</gene>
<protein>
    <recommendedName>
        <fullName evidence="2">MobA/VirD2-like nuclease domain-containing protein</fullName>
    </recommendedName>
</protein>
<evidence type="ECO:0000259" key="2">
    <source>
        <dbReference type="Pfam" id="PF03432"/>
    </source>
</evidence>
<keyword evidence="4" id="KW-1185">Reference proteome</keyword>
<organism evidence="3 4">
    <name type="scientific">Draconibacterium sediminis</name>
    <dbReference type="NCBI Taxonomy" id="1544798"/>
    <lineage>
        <taxon>Bacteria</taxon>
        <taxon>Pseudomonadati</taxon>
        <taxon>Bacteroidota</taxon>
        <taxon>Bacteroidia</taxon>
        <taxon>Marinilabiliales</taxon>
        <taxon>Prolixibacteraceae</taxon>
        <taxon>Draconibacterium</taxon>
    </lineage>
</organism>
<evidence type="ECO:0000313" key="3">
    <source>
        <dbReference type="EMBL" id="KJF41743.1"/>
    </source>
</evidence>
<comment type="caution">
    <text evidence="3">The sequence shown here is derived from an EMBL/GenBank/DDBJ whole genome shotgun (WGS) entry which is preliminary data.</text>
</comment>
<dbReference type="RefSeq" id="WP_045033627.1">
    <property type="nucleotide sequence ID" value="NZ_JRHC01000009.1"/>
</dbReference>
<dbReference type="AlphaFoldDB" id="A0A0D8J7H5"/>
<sequence>MHKSAYTENVMMYNEKKVNEGVAMFFHFKNTRSVNPFNYDEHHRLKILLDIEDENPRAWNKCFHVSFNPSTEDYKILDDATIKLEIENMMEHMGYGHQPYFVYRHEDLERVHFHVVSTRIDCVTHQKIKDNFERLKMQRFLHQLEEKYNLPLKDKPQEINFRFSARSRNIKQNLENLFTHLNGLDELSTKDLYDQALLTFKVEVQKSGRGHIAVVLGDDGKPARYPIRLSNFKNKPKFYSKENKLAEHETVERKQKIDKSQDIDLTKVGVIARDLNRLVEQSKQSNKSTKPKIKNRKKGRQKRF</sequence>
<name>A0A0D8J7H5_9BACT</name>
<dbReference type="STRING" id="1544798.LH29_23725"/>
<accession>A0A0D8J7H5</accession>
<feature type="region of interest" description="Disordered" evidence="1">
    <location>
        <begin position="279"/>
        <end position="304"/>
    </location>
</feature>
<feature type="compositionally biased region" description="Polar residues" evidence="1">
    <location>
        <begin position="279"/>
        <end position="288"/>
    </location>
</feature>
<reference evidence="3 4" key="1">
    <citation type="submission" date="2014-09" db="EMBL/GenBank/DDBJ databases">
        <title>Draft Genome Sequence of Draconibacterium sp. JN14CK-3.</title>
        <authorList>
            <person name="Dong C."/>
            <person name="Lai Q."/>
            <person name="Shao Z."/>
        </authorList>
    </citation>
    <scope>NUCLEOTIDE SEQUENCE [LARGE SCALE GENOMIC DNA]</scope>
    <source>
        <strain evidence="3 4">JN14CK-3</strain>
    </source>
</reference>
<evidence type="ECO:0000313" key="4">
    <source>
        <dbReference type="Proteomes" id="UP000032544"/>
    </source>
</evidence>
<feature type="domain" description="MobA/VirD2-like nuclease" evidence="2">
    <location>
        <begin position="39"/>
        <end position="150"/>
    </location>
</feature>